<dbReference type="OrthoDB" id="1119698at2"/>
<proteinExistence type="predicted"/>
<gene>
    <name evidence="1" type="ORF">JCM21142_93651</name>
</gene>
<organism evidence="1 2">
    <name type="scientific">Saccharicrinis fermentans DSM 9555 = JCM 21142</name>
    <dbReference type="NCBI Taxonomy" id="869213"/>
    <lineage>
        <taxon>Bacteria</taxon>
        <taxon>Pseudomonadati</taxon>
        <taxon>Bacteroidota</taxon>
        <taxon>Bacteroidia</taxon>
        <taxon>Marinilabiliales</taxon>
        <taxon>Marinilabiliaceae</taxon>
        <taxon>Saccharicrinis</taxon>
    </lineage>
</organism>
<accession>W7YBC1</accession>
<evidence type="ECO:0000313" key="1">
    <source>
        <dbReference type="EMBL" id="GAF04928.1"/>
    </source>
</evidence>
<dbReference type="EMBL" id="BAMD01000061">
    <property type="protein sequence ID" value="GAF04928.1"/>
    <property type="molecule type" value="Genomic_DNA"/>
</dbReference>
<dbReference type="InterPro" id="IPR026350">
    <property type="entry name" value="GxxExxY"/>
</dbReference>
<dbReference type="Proteomes" id="UP000019402">
    <property type="component" value="Unassembled WGS sequence"/>
</dbReference>
<dbReference type="RefSeq" id="WP_027471799.1">
    <property type="nucleotide sequence ID" value="NZ_BAMD01000061.1"/>
</dbReference>
<dbReference type="STRING" id="869213.GCA_000517085_02141"/>
<sequence>MNENDIASKVIGAAIDVHKALGPGLLEKAYQECLYYKLMQAGLQVEKEKPMPLTFEDVKLECGYRIDILVENKVVIELKSVESLNEVHLAQTLTYMKLGSYKLGLLINFNVALLKQGIKRVVNNL</sequence>
<name>W7YBC1_9BACT</name>
<dbReference type="AlphaFoldDB" id="W7YBC1"/>
<dbReference type="eggNOG" id="COG0614">
    <property type="taxonomic scope" value="Bacteria"/>
</dbReference>
<protein>
    <submittedName>
        <fullName evidence="1">GxxExxY protein</fullName>
    </submittedName>
</protein>
<dbReference type="NCBIfam" id="TIGR04256">
    <property type="entry name" value="GxxExxY"/>
    <property type="match status" value="1"/>
</dbReference>
<reference evidence="1 2" key="1">
    <citation type="journal article" date="2014" name="Genome Announc.">
        <title>Draft Genome Sequence of Cytophaga fermentans JCM 21142T, a Facultative Anaerobe Isolated from Marine Mud.</title>
        <authorList>
            <person name="Starns D."/>
            <person name="Oshima K."/>
            <person name="Suda W."/>
            <person name="Iino T."/>
            <person name="Yuki M."/>
            <person name="Inoue J."/>
            <person name="Kitamura K."/>
            <person name="Iida T."/>
            <person name="Darby A."/>
            <person name="Hattori M."/>
            <person name="Ohkuma M."/>
        </authorList>
    </citation>
    <scope>NUCLEOTIDE SEQUENCE [LARGE SCALE GENOMIC DNA]</scope>
    <source>
        <strain evidence="1 2">JCM 21142</strain>
    </source>
</reference>
<dbReference type="Gene3D" id="3.90.320.10">
    <property type="match status" value="1"/>
</dbReference>
<keyword evidence="2" id="KW-1185">Reference proteome</keyword>
<dbReference type="Pfam" id="PF13366">
    <property type="entry name" value="PDDEXK_3"/>
    <property type="match status" value="1"/>
</dbReference>
<dbReference type="InterPro" id="IPR011604">
    <property type="entry name" value="PDDEXK-like_dom_sf"/>
</dbReference>
<evidence type="ECO:0000313" key="2">
    <source>
        <dbReference type="Proteomes" id="UP000019402"/>
    </source>
</evidence>
<comment type="caution">
    <text evidence="1">The sequence shown here is derived from an EMBL/GenBank/DDBJ whole genome shotgun (WGS) entry which is preliminary data.</text>
</comment>